<keyword evidence="1" id="KW-0732">Signal</keyword>
<dbReference type="STRING" id="225004.SAMN02745152_01200"/>
<dbReference type="PROSITE" id="PS51257">
    <property type="entry name" value="PROKAR_LIPOPROTEIN"/>
    <property type="match status" value="1"/>
</dbReference>
<reference evidence="2 3" key="1">
    <citation type="submission" date="2017-02" db="EMBL/GenBank/DDBJ databases">
        <authorList>
            <person name="Peterson S.W."/>
        </authorList>
    </citation>
    <scope>NUCLEOTIDE SEQUENCE [LARGE SCALE GENOMIC DNA]</scope>
    <source>
        <strain evidence="2 3">ATCC BAA-909</strain>
    </source>
</reference>
<dbReference type="GeneID" id="303367442"/>
<dbReference type="OrthoDB" id="361487at2"/>
<name>A0A1T4NG52_9SPIR</name>
<sequence>MKRKLGLKRFVFLMGTLVFAVAFSGCASAKIEKQSISPLAIITVAGNSSLPWYVVKEGEEPKATKGLLQNAINSKFYDDDPEVASSFNRLDYAEDALRRIFGEICEIDFVGKEEVVSSKKYKSMSEGLLSIMNTTITATDYKDLRNPGKYDLKKLCESVGAKGGVVIEFEFFKKTASGTTVNGTVCPFVKMKTKIFDQTGKEIKYKTYTVQGAETLKVAGRKYDADALVEMYPAVIDQLLTQFAMDL</sequence>
<feature type="chain" id="PRO_5013363893" description="Lipoprotein" evidence="1">
    <location>
        <begin position="30"/>
        <end position="247"/>
    </location>
</feature>
<evidence type="ECO:0008006" key="4">
    <source>
        <dbReference type="Google" id="ProtNLM"/>
    </source>
</evidence>
<dbReference type="RefSeq" id="WP_078930946.1">
    <property type="nucleotide sequence ID" value="NZ_CAMCOW010000001.1"/>
</dbReference>
<keyword evidence="3" id="KW-1185">Reference proteome</keyword>
<dbReference type="Proteomes" id="UP000190395">
    <property type="component" value="Unassembled WGS sequence"/>
</dbReference>
<gene>
    <name evidence="2" type="ORF">SAMN02745152_01200</name>
</gene>
<evidence type="ECO:0000313" key="3">
    <source>
        <dbReference type="Proteomes" id="UP000190395"/>
    </source>
</evidence>
<feature type="signal peptide" evidence="1">
    <location>
        <begin position="1"/>
        <end position="29"/>
    </location>
</feature>
<dbReference type="AlphaFoldDB" id="A0A1T4NG52"/>
<evidence type="ECO:0000256" key="1">
    <source>
        <dbReference type="SAM" id="SignalP"/>
    </source>
</evidence>
<protein>
    <recommendedName>
        <fullName evidence="4">Lipoprotein</fullName>
    </recommendedName>
</protein>
<organism evidence="2 3">
    <name type="scientific">Treponema berlinense</name>
    <dbReference type="NCBI Taxonomy" id="225004"/>
    <lineage>
        <taxon>Bacteria</taxon>
        <taxon>Pseudomonadati</taxon>
        <taxon>Spirochaetota</taxon>
        <taxon>Spirochaetia</taxon>
        <taxon>Spirochaetales</taxon>
        <taxon>Treponemataceae</taxon>
        <taxon>Treponema</taxon>
    </lineage>
</organism>
<proteinExistence type="predicted"/>
<evidence type="ECO:0000313" key="2">
    <source>
        <dbReference type="EMBL" id="SJZ78232.1"/>
    </source>
</evidence>
<accession>A0A1T4NG52</accession>
<dbReference type="EMBL" id="FUXC01000006">
    <property type="protein sequence ID" value="SJZ78232.1"/>
    <property type="molecule type" value="Genomic_DNA"/>
</dbReference>